<reference evidence="1 2" key="1">
    <citation type="submission" date="2019-07" db="EMBL/GenBank/DDBJ databases">
        <title>Reinekea sp. strain SSH23 genome sequencing and assembly.</title>
        <authorList>
            <person name="Kim I."/>
        </authorList>
    </citation>
    <scope>NUCLEOTIDE SEQUENCE [LARGE SCALE GENOMIC DNA]</scope>
    <source>
        <strain evidence="1 2">SSH23</strain>
    </source>
</reference>
<organism evidence="1 2">
    <name type="scientific">Reinekea thalattae</name>
    <dbReference type="NCBI Taxonomy" id="2593301"/>
    <lineage>
        <taxon>Bacteria</taxon>
        <taxon>Pseudomonadati</taxon>
        <taxon>Pseudomonadota</taxon>
        <taxon>Gammaproteobacteria</taxon>
        <taxon>Oceanospirillales</taxon>
        <taxon>Saccharospirillaceae</taxon>
        <taxon>Reinekea</taxon>
    </lineage>
</organism>
<evidence type="ECO:0000313" key="2">
    <source>
        <dbReference type="Proteomes" id="UP000321764"/>
    </source>
</evidence>
<gene>
    <name evidence="1" type="ORF">FME95_03925</name>
</gene>
<dbReference type="OrthoDB" id="5822864at2"/>
<dbReference type="AlphaFoldDB" id="A0A5C8Z7U6"/>
<name>A0A5C8Z7U6_9GAMM</name>
<comment type="caution">
    <text evidence="1">The sequence shown here is derived from an EMBL/GenBank/DDBJ whole genome shotgun (WGS) entry which is preliminary data.</text>
</comment>
<dbReference type="Proteomes" id="UP000321764">
    <property type="component" value="Unassembled WGS sequence"/>
</dbReference>
<proteinExistence type="predicted"/>
<keyword evidence="2" id="KW-1185">Reference proteome</keyword>
<accession>A0A5C8Z7U6</accession>
<sequence length="212" mass="25359">MNKVLFFFLITIVFQILPATRLQATEFIVETKEITEQKFNEMVTNLKPYEQPELVRITDVDEAIKALNGRFIFNDERFEILSTQGDPIYTHVYQEEPDTFVAYYPEDNLIYKKDWMESDYVISTVTGEFLGEVPSGRNYSPGYQYRMSAFYNGQEAEWFIQKKVSGHWVKLNGHSDNYQLHTVRDFYWVDEHRFFFSQHYFEKYYLGTVTKK</sequence>
<evidence type="ECO:0000313" key="1">
    <source>
        <dbReference type="EMBL" id="TXR53717.1"/>
    </source>
</evidence>
<protein>
    <submittedName>
        <fullName evidence="1">Uncharacterized protein</fullName>
    </submittedName>
</protein>
<dbReference type="RefSeq" id="WP_147713116.1">
    <property type="nucleotide sequence ID" value="NZ_VKAD01000001.1"/>
</dbReference>
<dbReference type="EMBL" id="VKAD01000001">
    <property type="protein sequence ID" value="TXR53717.1"/>
    <property type="molecule type" value="Genomic_DNA"/>
</dbReference>